<protein>
    <submittedName>
        <fullName evidence="2">ABC-2 type transport system permease protein</fullName>
    </submittedName>
</protein>
<feature type="transmembrane region" description="Helical" evidence="1">
    <location>
        <begin position="89"/>
        <end position="111"/>
    </location>
</feature>
<dbReference type="Proteomes" id="UP000530928">
    <property type="component" value="Unassembled WGS sequence"/>
</dbReference>
<keyword evidence="3" id="KW-1185">Reference proteome</keyword>
<evidence type="ECO:0000313" key="3">
    <source>
        <dbReference type="Proteomes" id="UP000530928"/>
    </source>
</evidence>
<dbReference type="AlphaFoldDB" id="A0A7W0HTQ1"/>
<keyword evidence="1" id="KW-0812">Transmembrane</keyword>
<feature type="transmembrane region" description="Helical" evidence="1">
    <location>
        <begin position="45"/>
        <end position="68"/>
    </location>
</feature>
<dbReference type="PIRSF" id="PIRSF006648">
    <property type="entry name" value="DrrB"/>
    <property type="match status" value="1"/>
</dbReference>
<dbReference type="GO" id="GO:0043190">
    <property type="term" value="C:ATP-binding cassette (ABC) transporter complex"/>
    <property type="evidence" value="ECO:0007669"/>
    <property type="project" value="InterPro"/>
</dbReference>
<dbReference type="PANTHER" id="PTHR43027">
    <property type="entry name" value="DOXORUBICIN RESISTANCE ABC TRANSPORTER PERMEASE PROTEIN DRRC-RELATED"/>
    <property type="match status" value="1"/>
</dbReference>
<proteinExistence type="predicted"/>
<feature type="transmembrane region" description="Helical" evidence="1">
    <location>
        <begin position="210"/>
        <end position="231"/>
    </location>
</feature>
<dbReference type="InterPro" id="IPR000412">
    <property type="entry name" value="ABC_2_transport"/>
</dbReference>
<name>A0A7W0HTQ1_9ACTN</name>
<feature type="transmembrane region" description="Helical" evidence="1">
    <location>
        <begin position="156"/>
        <end position="174"/>
    </location>
</feature>
<dbReference type="InterPro" id="IPR052902">
    <property type="entry name" value="ABC-2_transporter"/>
</dbReference>
<gene>
    <name evidence="2" type="ORF">HNR30_006656</name>
</gene>
<keyword evidence="1" id="KW-0472">Membrane</keyword>
<feature type="transmembrane region" description="Helical" evidence="1">
    <location>
        <begin position="123"/>
        <end position="144"/>
    </location>
</feature>
<organism evidence="2 3">
    <name type="scientific">Nonomuraea soli</name>
    <dbReference type="NCBI Taxonomy" id="1032476"/>
    <lineage>
        <taxon>Bacteria</taxon>
        <taxon>Bacillati</taxon>
        <taxon>Actinomycetota</taxon>
        <taxon>Actinomycetes</taxon>
        <taxon>Streptosporangiales</taxon>
        <taxon>Streptosporangiaceae</taxon>
        <taxon>Nonomuraea</taxon>
    </lineage>
</organism>
<dbReference type="RefSeq" id="WP_181614040.1">
    <property type="nucleotide sequence ID" value="NZ_BAABAM010000009.1"/>
</dbReference>
<feature type="transmembrane region" description="Helical" evidence="1">
    <location>
        <begin position="18"/>
        <end position="39"/>
    </location>
</feature>
<dbReference type="EMBL" id="JACDUR010000007">
    <property type="protein sequence ID" value="MBA2895270.1"/>
    <property type="molecule type" value="Genomic_DNA"/>
</dbReference>
<accession>A0A7W0HTQ1</accession>
<sequence>MLGYIGLELRRTVRDGGYMVIAITLPVAMYLIFSSLGLIDEDGGLYMLVAMAAFGASGAAFNNGSGVAEDAAVGWLRQLRVTPLGPVQVVVSRAVVGMLVVLPAVVAVLTVGGLVKGVELAPWQWLSIGTLLWLGVAPIVLFALGNGFLLSGKAAPLANSVLNLALAILGGLWLPTSDFPGWMATLASWTPTNRYAELSWDIVLGGSPSAMAFAVLGGWLVIFCGYAVFGYRRARLS</sequence>
<dbReference type="PANTHER" id="PTHR43027:SF2">
    <property type="entry name" value="TRANSPORT PERMEASE PROTEIN"/>
    <property type="match status" value="1"/>
</dbReference>
<keyword evidence="1" id="KW-1133">Transmembrane helix</keyword>
<evidence type="ECO:0000313" key="2">
    <source>
        <dbReference type="EMBL" id="MBA2895270.1"/>
    </source>
</evidence>
<evidence type="ECO:0000256" key="1">
    <source>
        <dbReference type="SAM" id="Phobius"/>
    </source>
</evidence>
<dbReference type="GO" id="GO:0140359">
    <property type="term" value="F:ABC-type transporter activity"/>
    <property type="evidence" value="ECO:0007669"/>
    <property type="project" value="InterPro"/>
</dbReference>
<reference evidence="2 3" key="1">
    <citation type="submission" date="2020-07" db="EMBL/GenBank/DDBJ databases">
        <title>Genomic Encyclopedia of Type Strains, Phase IV (KMG-IV): sequencing the most valuable type-strain genomes for metagenomic binning, comparative biology and taxonomic classification.</title>
        <authorList>
            <person name="Goeker M."/>
        </authorList>
    </citation>
    <scope>NUCLEOTIDE SEQUENCE [LARGE SCALE GENOMIC DNA]</scope>
    <source>
        <strain evidence="2 3">DSM 45533</strain>
    </source>
</reference>
<comment type="caution">
    <text evidence="2">The sequence shown here is derived from an EMBL/GenBank/DDBJ whole genome shotgun (WGS) entry which is preliminary data.</text>
</comment>